<evidence type="ECO:0000313" key="1">
    <source>
        <dbReference type="EMBL" id="PWY69447.1"/>
    </source>
</evidence>
<dbReference type="RefSeq" id="XP_025386535.1">
    <property type="nucleotide sequence ID" value="XM_025531617.1"/>
</dbReference>
<gene>
    <name evidence="1" type="ORF">BO83DRAFT_379925</name>
</gene>
<dbReference type="GeneID" id="37053579"/>
<dbReference type="EMBL" id="MSFU01000018">
    <property type="protein sequence ID" value="PWY69447.1"/>
    <property type="molecule type" value="Genomic_DNA"/>
</dbReference>
<reference evidence="1" key="1">
    <citation type="submission" date="2016-12" db="EMBL/GenBank/DDBJ databases">
        <title>The genomes of Aspergillus section Nigri reveals drivers in fungal speciation.</title>
        <authorList>
            <consortium name="DOE Joint Genome Institute"/>
            <person name="Vesth T.C."/>
            <person name="Nybo J."/>
            <person name="Theobald S."/>
            <person name="Brandl J."/>
            <person name="Frisvad J.C."/>
            <person name="Nielsen K.F."/>
            <person name="Lyhne E.K."/>
            <person name="Kogle M.E."/>
            <person name="Kuo A."/>
            <person name="Riley R."/>
            <person name="Clum A."/>
            <person name="Nolan M."/>
            <person name="Lipzen A."/>
            <person name="Salamov A."/>
            <person name="Henrissat B."/>
            <person name="Wiebenga A."/>
            <person name="De vries R.P."/>
            <person name="Grigoriev I.V."/>
            <person name="Mortensen U.H."/>
            <person name="Andersen M.R."/>
            <person name="Baker S.E."/>
        </authorList>
    </citation>
    <scope>NUCLEOTIDE SEQUENCE</scope>
    <source>
        <strain evidence="1">CBS 122712</strain>
    </source>
</reference>
<keyword evidence="2" id="KW-1185">Reference proteome</keyword>
<dbReference type="Proteomes" id="UP000246171">
    <property type="component" value="Unassembled WGS sequence"/>
</dbReference>
<protein>
    <submittedName>
        <fullName evidence="1">Uncharacterized protein</fullName>
    </submittedName>
</protein>
<dbReference type="AlphaFoldDB" id="A0A317V8X5"/>
<name>A0A317V8X5_ASPEC</name>
<comment type="caution">
    <text evidence="1">The sequence shown here is derived from an EMBL/GenBank/DDBJ whole genome shotgun (WGS) entry which is preliminary data.</text>
</comment>
<accession>A0A317V8X5</accession>
<sequence length="72" mass="8012">MLQCSSKIQSLIQLSYPTRKTPAEQEDAMLVATVGGTLEYCCGLQADRTYPVCKNWVSLIPLKPSIVCNHIR</sequence>
<evidence type="ECO:0000313" key="2">
    <source>
        <dbReference type="Proteomes" id="UP000246171"/>
    </source>
</evidence>
<proteinExistence type="predicted"/>
<organism evidence="1 2">
    <name type="scientific">Aspergillus eucalypticola (strain CBS 122712 / IBT 29274)</name>
    <dbReference type="NCBI Taxonomy" id="1448314"/>
    <lineage>
        <taxon>Eukaryota</taxon>
        <taxon>Fungi</taxon>
        <taxon>Dikarya</taxon>
        <taxon>Ascomycota</taxon>
        <taxon>Pezizomycotina</taxon>
        <taxon>Eurotiomycetes</taxon>
        <taxon>Eurotiomycetidae</taxon>
        <taxon>Eurotiales</taxon>
        <taxon>Aspergillaceae</taxon>
        <taxon>Aspergillus</taxon>
        <taxon>Aspergillus subgen. Circumdati</taxon>
    </lineage>
</organism>
<dbReference type="OrthoDB" id="10487249at2759"/>
<dbReference type="VEuPathDB" id="FungiDB:BO83DRAFT_379925"/>